<reference evidence="4 5" key="1">
    <citation type="submission" date="2021-06" db="EMBL/GenBank/DDBJ databases">
        <title>Gemonas diversity in paddy soil.</title>
        <authorList>
            <person name="Liu G."/>
        </authorList>
    </citation>
    <scope>NUCLEOTIDE SEQUENCE [LARGE SCALE GENOMIC DNA]</scope>
    <source>
        <strain evidence="4 5">RG2</strain>
    </source>
</reference>
<evidence type="ECO:0000313" key="5">
    <source>
        <dbReference type="Proteomes" id="UP000683559"/>
    </source>
</evidence>
<accession>A0ABX8LCJ4</accession>
<proteinExistence type="predicted"/>
<protein>
    <recommendedName>
        <fullName evidence="1">diguanylate cyclase</fullName>
        <ecNumber evidence="1">2.7.7.65</ecNumber>
    </recommendedName>
</protein>
<feature type="transmembrane region" description="Helical" evidence="2">
    <location>
        <begin position="20"/>
        <end position="44"/>
    </location>
</feature>
<keyword evidence="2" id="KW-0812">Transmembrane</keyword>
<keyword evidence="2" id="KW-0472">Membrane</keyword>
<dbReference type="Proteomes" id="UP000683559">
    <property type="component" value="Chromosome"/>
</dbReference>
<name>A0ABX8LCJ4_9BACT</name>
<keyword evidence="5" id="KW-1185">Reference proteome</keyword>
<feature type="domain" description="GGDEF" evidence="3">
    <location>
        <begin position="280"/>
        <end position="409"/>
    </location>
</feature>
<sequence length="409" mass="45892">MKLFRNIFPRADAKKDPDSLLRLFVSVALVSIIAITSLAGFAFYRVLQKNVIDSAEDDAIKVSSALSEDERARFTVASKDGTFAVEVSPANFAVLDRDLRKFLSPFDIVKIKIYSSDYRIVYSTEAKLIGEVNRGNYRLARALAGAFDSKLERKEEVKDLADELKFNVDVVETYIPIRARGRVIGSFEVYIDVTKYRQQTMNAAIMSVGSLCAILMVVFGFSFVLIKSGTNELKETQEVLRKQTLIDGLTGTFNKRQIELIGRREFARALRRREKGLADAEVGFIMIDIDHFKQVNDRYGHLAGDHLLQLFAERVISSLRSYDSVGRFGGEEFLVVLPGSDREQTLSVAHKIWSLIREEPFVVDGNPMRITASAGVANVLQDDDDLLQVLKRADLNLYQAKSGGRDLVV</sequence>
<dbReference type="CDD" id="cd01949">
    <property type="entry name" value="GGDEF"/>
    <property type="match status" value="1"/>
</dbReference>
<dbReference type="EMBL" id="CP077683">
    <property type="protein sequence ID" value="QXE89751.1"/>
    <property type="molecule type" value="Genomic_DNA"/>
</dbReference>
<feature type="transmembrane region" description="Helical" evidence="2">
    <location>
        <begin position="203"/>
        <end position="226"/>
    </location>
</feature>
<dbReference type="InterPro" id="IPR000160">
    <property type="entry name" value="GGDEF_dom"/>
</dbReference>
<evidence type="ECO:0000256" key="2">
    <source>
        <dbReference type="SAM" id="Phobius"/>
    </source>
</evidence>
<dbReference type="PANTHER" id="PTHR45138">
    <property type="entry name" value="REGULATORY COMPONENTS OF SENSORY TRANSDUCTION SYSTEM"/>
    <property type="match status" value="1"/>
</dbReference>
<dbReference type="PROSITE" id="PS50887">
    <property type="entry name" value="GGDEF"/>
    <property type="match status" value="1"/>
</dbReference>
<evidence type="ECO:0000313" key="4">
    <source>
        <dbReference type="EMBL" id="QXE89751.1"/>
    </source>
</evidence>
<dbReference type="EC" id="2.7.7.65" evidence="1"/>
<organism evidence="4 5">
    <name type="scientific">Geomonas subterranea</name>
    <dbReference type="NCBI Taxonomy" id="2847989"/>
    <lineage>
        <taxon>Bacteria</taxon>
        <taxon>Pseudomonadati</taxon>
        <taxon>Thermodesulfobacteriota</taxon>
        <taxon>Desulfuromonadia</taxon>
        <taxon>Geobacterales</taxon>
        <taxon>Geobacteraceae</taxon>
        <taxon>Geomonas</taxon>
    </lineage>
</organism>
<dbReference type="PANTHER" id="PTHR45138:SF9">
    <property type="entry name" value="DIGUANYLATE CYCLASE DGCM-RELATED"/>
    <property type="match status" value="1"/>
</dbReference>
<evidence type="ECO:0000256" key="1">
    <source>
        <dbReference type="ARBA" id="ARBA00012528"/>
    </source>
</evidence>
<keyword evidence="2" id="KW-1133">Transmembrane helix</keyword>
<evidence type="ECO:0000259" key="3">
    <source>
        <dbReference type="PROSITE" id="PS50887"/>
    </source>
</evidence>
<gene>
    <name evidence="4" type="ORF">KP001_15115</name>
</gene>
<dbReference type="NCBIfam" id="TIGR00254">
    <property type="entry name" value="GGDEF"/>
    <property type="match status" value="1"/>
</dbReference>
<dbReference type="SMART" id="SM00267">
    <property type="entry name" value="GGDEF"/>
    <property type="match status" value="1"/>
</dbReference>
<dbReference type="InterPro" id="IPR050469">
    <property type="entry name" value="Diguanylate_Cyclase"/>
</dbReference>
<dbReference type="Pfam" id="PF00990">
    <property type="entry name" value="GGDEF"/>
    <property type="match status" value="1"/>
</dbReference>
<dbReference type="RefSeq" id="WP_217286423.1">
    <property type="nucleotide sequence ID" value="NZ_CP077683.1"/>
</dbReference>